<evidence type="ECO:0000256" key="7">
    <source>
        <dbReference type="ARBA" id="ARBA00022970"/>
    </source>
</evidence>
<organism evidence="10 11">
    <name type="scientific">Ottowia thiooxydans</name>
    <dbReference type="NCBI Taxonomy" id="219182"/>
    <lineage>
        <taxon>Bacteria</taxon>
        <taxon>Pseudomonadati</taxon>
        <taxon>Pseudomonadota</taxon>
        <taxon>Betaproteobacteria</taxon>
        <taxon>Burkholderiales</taxon>
        <taxon>Comamonadaceae</taxon>
        <taxon>Ottowia</taxon>
    </lineage>
</organism>
<sequence>MSQQEASQAVVQVEGLYKAFGTNAVLKGVCVTIGRGEVVVVMGPSGSGKTTFVRSLNFLEVPDKGDITICGTHVSVQNGAAGLKRAQHKQVRDIRRKTAMVFQSFNLFAHMTALKNIIEGPVQIKGVRREDAIVQARALLSQVGLAEKENEYPSRLSGGQKQRVAIARALAMNPDVILFDEPTSALDPELRDEVLTVMRKLAEGGMTMIIVTHEVRFAREVADRVIFMEGGVIVEDASSENFFNQPSNDRIRQFLRRVE</sequence>
<evidence type="ECO:0000256" key="4">
    <source>
        <dbReference type="ARBA" id="ARBA00022475"/>
    </source>
</evidence>
<dbReference type="SUPFAM" id="SSF52540">
    <property type="entry name" value="P-loop containing nucleoside triphosphate hydrolases"/>
    <property type="match status" value="1"/>
</dbReference>
<feature type="domain" description="ABC transporter" evidence="9">
    <location>
        <begin position="11"/>
        <end position="255"/>
    </location>
</feature>
<accession>A0ABV2QGI4</accession>
<keyword evidence="11" id="KW-1185">Reference proteome</keyword>
<keyword evidence="5" id="KW-0547">Nucleotide-binding</keyword>
<dbReference type="InterPro" id="IPR003439">
    <property type="entry name" value="ABC_transporter-like_ATP-bd"/>
</dbReference>
<dbReference type="PROSITE" id="PS00211">
    <property type="entry name" value="ABC_TRANSPORTER_1"/>
    <property type="match status" value="1"/>
</dbReference>
<dbReference type="SMART" id="SM00382">
    <property type="entry name" value="AAA"/>
    <property type="match status" value="1"/>
</dbReference>
<dbReference type="InterPro" id="IPR003593">
    <property type="entry name" value="AAA+_ATPase"/>
</dbReference>
<dbReference type="Gene3D" id="3.40.50.300">
    <property type="entry name" value="P-loop containing nucleotide triphosphate hydrolases"/>
    <property type="match status" value="1"/>
</dbReference>
<dbReference type="CDD" id="cd03262">
    <property type="entry name" value="ABC_HisP_GlnQ"/>
    <property type="match status" value="1"/>
</dbReference>
<dbReference type="Proteomes" id="UP001549320">
    <property type="component" value="Unassembled WGS sequence"/>
</dbReference>
<evidence type="ECO:0000259" key="9">
    <source>
        <dbReference type="PROSITE" id="PS50893"/>
    </source>
</evidence>
<gene>
    <name evidence="10" type="ORF">ABIE13_005165</name>
</gene>
<dbReference type="InterPro" id="IPR017871">
    <property type="entry name" value="ABC_transporter-like_CS"/>
</dbReference>
<keyword evidence="4" id="KW-1003">Cell membrane</keyword>
<evidence type="ECO:0000256" key="2">
    <source>
        <dbReference type="ARBA" id="ARBA00005417"/>
    </source>
</evidence>
<evidence type="ECO:0000256" key="5">
    <source>
        <dbReference type="ARBA" id="ARBA00022741"/>
    </source>
</evidence>
<comment type="subcellular location">
    <subcellularLocation>
        <location evidence="1">Cell membrane</location>
        <topology evidence="1">Peripheral membrane protein</topology>
    </subcellularLocation>
</comment>
<dbReference type="PANTHER" id="PTHR43166:SF9">
    <property type="entry name" value="GLUTAMATE_ASPARTATE IMPORT ATP-BINDING PROTEIN GLTL"/>
    <property type="match status" value="1"/>
</dbReference>
<reference evidence="10 11" key="1">
    <citation type="submission" date="2024-06" db="EMBL/GenBank/DDBJ databases">
        <title>Sorghum-associated microbial communities from plants grown in Nebraska, USA.</title>
        <authorList>
            <person name="Schachtman D."/>
        </authorList>
    </citation>
    <scope>NUCLEOTIDE SEQUENCE [LARGE SCALE GENOMIC DNA]</scope>
    <source>
        <strain evidence="10 11">2709</strain>
    </source>
</reference>
<evidence type="ECO:0000313" key="11">
    <source>
        <dbReference type="Proteomes" id="UP001549320"/>
    </source>
</evidence>
<dbReference type="GO" id="GO:0005524">
    <property type="term" value="F:ATP binding"/>
    <property type="evidence" value="ECO:0007669"/>
    <property type="project" value="UniProtKB-KW"/>
</dbReference>
<dbReference type="PROSITE" id="PS50893">
    <property type="entry name" value="ABC_TRANSPORTER_2"/>
    <property type="match status" value="1"/>
</dbReference>
<dbReference type="PANTHER" id="PTHR43166">
    <property type="entry name" value="AMINO ACID IMPORT ATP-BINDING PROTEIN"/>
    <property type="match status" value="1"/>
</dbReference>
<dbReference type="EMBL" id="JBEPSH010000013">
    <property type="protein sequence ID" value="MET4580027.1"/>
    <property type="molecule type" value="Genomic_DNA"/>
</dbReference>
<evidence type="ECO:0000313" key="10">
    <source>
        <dbReference type="EMBL" id="MET4580027.1"/>
    </source>
</evidence>
<evidence type="ECO:0000256" key="1">
    <source>
        <dbReference type="ARBA" id="ARBA00004202"/>
    </source>
</evidence>
<proteinExistence type="inferred from homology"/>
<dbReference type="InterPro" id="IPR030679">
    <property type="entry name" value="ABC_ATPase_HisP-typ"/>
</dbReference>
<comment type="caution">
    <text evidence="10">The sequence shown here is derived from an EMBL/GenBank/DDBJ whole genome shotgun (WGS) entry which is preliminary data.</text>
</comment>
<name>A0ABV2QGI4_9BURK</name>
<evidence type="ECO:0000256" key="8">
    <source>
        <dbReference type="ARBA" id="ARBA00023136"/>
    </source>
</evidence>
<evidence type="ECO:0000256" key="3">
    <source>
        <dbReference type="ARBA" id="ARBA00022448"/>
    </source>
</evidence>
<dbReference type="Pfam" id="PF00005">
    <property type="entry name" value="ABC_tran"/>
    <property type="match status" value="1"/>
</dbReference>
<keyword evidence="7" id="KW-0029">Amino-acid transport</keyword>
<keyword evidence="3" id="KW-0813">Transport</keyword>
<dbReference type="RefSeq" id="WP_354448639.1">
    <property type="nucleotide sequence ID" value="NZ_JBEPSH010000013.1"/>
</dbReference>
<dbReference type="PIRSF" id="PIRSF039085">
    <property type="entry name" value="ABC_ATPase_HisP"/>
    <property type="match status" value="1"/>
</dbReference>
<comment type="similarity">
    <text evidence="2">Belongs to the ABC transporter superfamily.</text>
</comment>
<keyword evidence="8" id="KW-0472">Membrane</keyword>
<keyword evidence="6 10" id="KW-0067">ATP-binding</keyword>
<protein>
    <submittedName>
        <fullName evidence="10">Cystine transport system ATP-binding protein</fullName>
    </submittedName>
</protein>
<evidence type="ECO:0000256" key="6">
    <source>
        <dbReference type="ARBA" id="ARBA00022840"/>
    </source>
</evidence>
<dbReference type="InterPro" id="IPR050086">
    <property type="entry name" value="MetN_ABC_transporter-like"/>
</dbReference>
<dbReference type="InterPro" id="IPR027417">
    <property type="entry name" value="P-loop_NTPase"/>
</dbReference>